<dbReference type="Proteomes" id="UP001174839">
    <property type="component" value="Unassembled WGS sequence"/>
</dbReference>
<accession>A0ABT7WFK6</accession>
<proteinExistence type="predicted"/>
<dbReference type="InterPro" id="IPR025347">
    <property type="entry name" value="DUF4251"/>
</dbReference>
<keyword evidence="2" id="KW-1185">Reference proteome</keyword>
<evidence type="ECO:0000313" key="1">
    <source>
        <dbReference type="EMBL" id="MDM9631699.1"/>
    </source>
</evidence>
<reference evidence="1" key="1">
    <citation type="submission" date="2023-06" db="EMBL/GenBank/DDBJ databases">
        <title>Robiginitalea aurantiacus sp. nov. and Algoriphagus sediminis sp. nov., isolated from coastal sediment.</title>
        <authorList>
            <person name="Zhou Z.Y."/>
            <person name="An J."/>
            <person name="Jia Y.W."/>
            <person name="Du Z.J."/>
        </authorList>
    </citation>
    <scope>NUCLEOTIDE SEQUENCE</scope>
    <source>
        <strain evidence="1">M39</strain>
    </source>
</reference>
<comment type="caution">
    <text evidence="1">The sequence shown here is derived from an EMBL/GenBank/DDBJ whole genome shotgun (WGS) entry which is preliminary data.</text>
</comment>
<dbReference type="Gene3D" id="2.40.128.410">
    <property type="match status" value="1"/>
</dbReference>
<protein>
    <submittedName>
        <fullName evidence="1">DUF4251 domain-containing protein</fullName>
    </submittedName>
</protein>
<gene>
    <name evidence="1" type="ORF">QU605_09470</name>
</gene>
<organism evidence="1 2">
    <name type="scientific">Robiginitalea aurantiaca</name>
    <dbReference type="NCBI Taxonomy" id="3056915"/>
    <lineage>
        <taxon>Bacteria</taxon>
        <taxon>Pseudomonadati</taxon>
        <taxon>Bacteroidota</taxon>
        <taxon>Flavobacteriia</taxon>
        <taxon>Flavobacteriales</taxon>
        <taxon>Flavobacteriaceae</taxon>
        <taxon>Robiginitalea</taxon>
    </lineage>
</organism>
<dbReference type="Pfam" id="PF14059">
    <property type="entry name" value="DUF4251"/>
    <property type="match status" value="1"/>
</dbReference>
<dbReference type="RefSeq" id="WP_289725064.1">
    <property type="nucleotide sequence ID" value="NZ_JAUDUY010000004.1"/>
</dbReference>
<name>A0ABT7WFK6_9FLAO</name>
<evidence type="ECO:0000313" key="2">
    <source>
        <dbReference type="Proteomes" id="UP001174839"/>
    </source>
</evidence>
<dbReference type="EMBL" id="JAUDUY010000004">
    <property type="protein sequence ID" value="MDM9631699.1"/>
    <property type="molecule type" value="Genomic_DNA"/>
</dbReference>
<sequence length="157" mass="17722">MSEAEQQRLDRIITDRNFTMIAQWAEPTPDAGINAAANAGLFPPGSSPNRINLGENSNYLKMKGDSVFIQLPYYGERQVVKTYGQAEGINYEGLANDLKINRDSDRNYYDIDFKAKDRGESFICNLRLYGGTRGLLTIQSNQRNQIRYDGTITIAKE</sequence>